<dbReference type="Pfam" id="PF04612">
    <property type="entry name" value="T2SSM"/>
    <property type="match status" value="1"/>
</dbReference>
<evidence type="ECO:0000256" key="3">
    <source>
        <dbReference type="ARBA" id="ARBA00022448"/>
    </source>
</evidence>
<evidence type="ECO:0000313" key="12">
    <source>
        <dbReference type="Proteomes" id="UP000245055"/>
    </source>
</evidence>
<evidence type="ECO:0000256" key="5">
    <source>
        <dbReference type="ARBA" id="ARBA00022519"/>
    </source>
</evidence>
<keyword evidence="5" id="KW-0997">Cell inner membrane</keyword>
<dbReference type="InterPro" id="IPR023229">
    <property type="entry name" value="T2SS_M_periplasmic_sf"/>
</dbReference>
<evidence type="ECO:0000256" key="4">
    <source>
        <dbReference type="ARBA" id="ARBA00022475"/>
    </source>
</evidence>
<protein>
    <recommendedName>
        <fullName evidence="13">Type II secretion system protein M</fullName>
    </recommendedName>
</protein>
<dbReference type="GO" id="GO:0015628">
    <property type="term" value="P:protein secretion by the type II secretion system"/>
    <property type="evidence" value="ECO:0007669"/>
    <property type="project" value="InterPro"/>
</dbReference>
<feature type="transmembrane region" description="Helical" evidence="10">
    <location>
        <begin position="18"/>
        <end position="36"/>
    </location>
</feature>
<comment type="subcellular location">
    <subcellularLocation>
        <location evidence="1">Cell inner membrane</location>
        <topology evidence="1">Single-pass membrane protein</topology>
    </subcellularLocation>
</comment>
<keyword evidence="9 10" id="KW-0472">Membrane</keyword>
<dbReference type="Gene3D" id="3.30.1360.100">
    <property type="entry name" value="General secretion pathway protein M, EpsM"/>
    <property type="match status" value="1"/>
</dbReference>
<evidence type="ECO:0000313" key="11">
    <source>
        <dbReference type="EMBL" id="PWD74550.1"/>
    </source>
</evidence>
<evidence type="ECO:0000256" key="2">
    <source>
        <dbReference type="ARBA" id="ARBA00010637"/>
    </source>
</evidence>
<evidence type="ECO:0000256" key="10">
    <source>
        <dbReference type="SAM" id="Phobius"/>
    </source>
</evidence>
<evidence type="ECO:0000256" key="8">
    <source>
        <dbReference type="ARBA" id="ARBA00022989"/>
    </source>
</evidence>
<keyword evidence="3" id="KW-0813">Transport</keyword>
<dbReference type="SUPFAM" id="SSF103054">
    <property type="entry name" value="General secretion pathway protein M, EpsM"/>
    <property type="match status" value="1"/>
</dbReference>
<evidence type="ECO:0008006" key="13">
    <source>
        <dbReference type="Google" id="ProtNLM"/>
    </source>
</evidence>
<dbReference type="AlphaFoldDB" id="A0AAX1C8V2"/>
<keyword evidence="7" id="KW-0653">Protein transport</keyword>
<sequence>MNAAAYTWRTFTRAQRRWLVGMGTIVIFLFALLMHFREKSAQLHQASVWAAQQQDFTVWLAARPDKKTLSLPLPEALQRSAPPATLATAFQYRPQEAVLTAPAAVRFNELFLWLSDLQQHYGIRVVQLDAVPTSEPGDIRLMHLVLHPSEPTE</sequence>
<evidence type="ECO:0000256" key="1">
    <source>
        <dbReference type="ARBA" id="ARBA00004377"/>
    </source>
</evidence>
<organism evidence="11 12">
    <name type="scientific">Dickeya dianthicola</name>
    <dbReference type="NCBI Taxonomy" id="204039"/>
    <lineage>
        <taxon>Bacteria</taxon>
        <taxon>Pseudomonadati</taxon>
        <taxon>Pseudomonadota</taxon>
        <taxon>Gammaproteobacteria</taxon>
        <taxon>Enterobacterales</taxon>
        <taxon>Pectobacteriaceae</taxon>
        <taxon>Dickeya</taxon>
    </lineage>
</organism>
<name>A0AAX1C8V2_9GAMM</name>
<dbReference type="InterPro" id="IPR007690">
    <property type="entry name" value="T2SS_GspM"/>
</dbReference>
<evidence type="ECO:0000256" key="9">
    <source>
        <dbReference type="ARBA" id="ARBA00023136"/>
    </source>
</evidence>
<proteinExistence type="inferred from homology"/>
<keyword evidence="4" id="KW-1003">Cell membrane</keyword>
<keyword evidence="6 10" id="KW-0812">Transmembrane</keyword>
<dbReference type="RefSeq" id="WP_024110107.1">
    <property type="nucleotide sequence ID" value="NZ_JALDNP010000010.1"/>
</dbReference>
<comment type="similarity">
    <text evidence="2">Belongs to the GSP M family.</text>
</comment>
<dbReference type="GO" id="GO:0015627">
    <property type="term" value="C:type II protein secretion system complex"/>
    <property type="evidence" value="ECO:0007669"/>
    <property type="project" value="InterPro"/>
</dbReference>
<keyword evidence="8 10" id="KW-1133">Transmembrane helix</keyword>
<evidence type="ECO:0000256" key="6">
    <source>
        <dbReference type="ARBA" id="ARBA00022692"/>
    </source>
</evidence>
<dbReference type="GO" id="GO:0005886">
    <property type="term" value="C:plasma membrane"/>
    <property type="evidence" value="ECO:0007669"/>
    <property type="project" value="UniProtKB-SubCell"/>
</dbReference>
<dbReference type="Proteomes" id="UP000245055">
    <property type="component" value="Unassembled WGS sequence"/>
</dbReference>
<evidence type="ECO:0000256" key="7">
    <source>
        <dbReference type="ARBA" id="ARBA00022927"/>
    </source>
</evidence>
<gene>
    <name evidence="11" type="ORF">DF213_07360</name>
</gene>
<comment type="caution">
    <text evidence="11">The sequence shown here is derived from an EMBL/GenBank/DDBJ whole genome shotgun (WGS) entry which is preliminary data.</text>
</comment>
<accession>A0AAX1C8V2</accession>
<reference evidence="11 12" key="1">
    <citation type="submission" date="2018-05" db="EMBL/GenBank/DDBJ databases">
        <title>Genomic diversity of pathogens causing Blackleg of Potato in Pakistan.</title>
        <authorList>
            <person name="Sarfraz S."/>
            <person name="Riaz K."/>
            <person name="Oulghazi S."/>
            <person name="Cigna J."/>
            <person name="Sahi S.T."/>
            <person name="Khan S.H."/>
            <person name="Hameed A."/>
            <person name="Faure D."/>
        </authorList>
    </citation>
    <scope>NUCLEOTIDE SEQUENCE [LARGE SCALE GENOMIC DNA]</scope>
    <source>
        <strain evidence="11 12">SS70</strain>
    </source>
</reference>
<dbReference type="EMBL" id="QESZ01000009">
    <property type="protein sequence ID" value="PWD74550.1"/>
    <property type="molecule type" value="Genomic_DNA"/>
</dbReference>